<keyword evidence="8" id="KW-0198">Cysteine biosynthesis</keyword>
<evidence type="ECO:0000256" key="3">
    <source>
        <dbReference type="ARBA" id="ARBA00007103"/>
    </source>
</evidence>
<protein>
    <recommendedName>
        <fullName evidence="4">cysteine synthase</fullName>
        <ecNumber evidence="4">2.5.1.47</ecNumber>
    </recommendedName>
</protein>
<dbReference type="InterPro" id="IPR001926">
    <property type="entry name" value="TrpB-like_PALP"/>
</dbReference>
<evidence type="ECO:0000256" key="11">
    <source>
        <dbReference type="PIRSR" id="PIRSR605856-51"/>
    </source>
</evidence>
<dbReference type="Gene3D" id="3.40.50.1100">
    <property type="match status" value="2"/>
</dbReference>
<comment type="cofactor">
    <cofactor evidence="1 10">
        <name>pyridoxal 5'-phosphate</name>
        <dbReference type="ChEBI" id="CHEBI:597326"/>
    </cofactor>
</comment>
<reference evidence="13" key="2">
    <citation type="journal article" date="2021" name="PeerJ">
        <title>Extensive microbial diversity within the chicken gut microbiome revealed by metagenomics and culture.</title>
        <authorList>
            <person name="Gilroy R."/>
            <person name="Ravi A."/>
            <person name="Getino M."/>
            <person name="Pursley I."/>
            <person name="Horton D.L."/>
            <person name="Alikhan N.F."/>
            <person name="Baker D."/>
            <person name="Gharbi K."/>
            <person name="Hall N."/>
            <person name="Watson M."/>
            <person name="Adriaenssens E.M."/>
            <person name="Foster-Nyarko E."/>
            <person name="Jarju S."/>
            <person name="Secka A."/>
            <person name="Antonio M."/>
            <person name="Oren A."/>
            <person name="Chaudhuri R.R."/>
            <person name="La Ragione R."/>
            <person name="Hildebrand F."/>
            <person name="Pallen M.J."/>
        </authorList>
    </citation>
    <scope>NUCLEOTIDE SEQUENCE</scope>
    <source>
        <strain evidence="13">CHK183-6373</strain>
    </source>
</reference>
<comment type="catalytic activity">
    <reaction evidence="9">
        <text>O-acetyl-L-serine + hydrogen sulfide = L-cysteine + acetate</text>
        <dbReference type="Rhea" id="RHEA:14829"/>
        <dbReference type="ChEBI" id="CHEBI:29919"/>
        <dbReference type="ChEBI" id="CHEBI:30089"/>
        <dbReference type="ChEBI" id="CHEBI:35235"/>
        <dbReference type="ChEBI" id="CHEBI:58340"/>
        <dbReference type="EC" id="2.5.1.47"/>
    </reaction>
</comment>
<dbReference type="GO" id="GO:0006535">
    <property type="term" value="P:cysteine biosynthetic process from serine"/>
    <property type="evidence" value="ECO:0007669"/>
    <property type="project" value="InterPro"/>
</dbReference>
<dbReference type="InterPro" id="IPR036052">
    <property type="entry name" value="TrpB-like_PALP_sf"/>
</dbReference>
<keyword evidence="6 13" id="KW-0808">Transferase</keyword>
<evidence type="ECO:0000256" key="7">
    <source>
        <dbReference type="ARBA" id="ARBA00022898"/>
    </source>
</evidence>
<gene>
    <name evidence="13" type="primary">cysK</name>
    <name evidence="13" type="ORF">IAA64_04350</name>
</gene>
<dbReference type="Pfam" id="PF00291">
    <property type="entry name" value="PALP"/>
    <property type="match status" value="1"/>
</dbReference>
<dbReference type="Proteomes" id="UP000886884">
    <property type="component" value="Unassembled WGS sequence"/>
</dbReference>
<reference evidence="13" key="1">
    <citation type="submission" date="2020-10" db="EMBL/GenBank/DDBJ databases">
        <authorList>
            <person name="Gilroy R."/>
        </authorList>
    </citation>
    <scope>NUCLEOTIDE SEQUENCE</scope>
    <source>
        <strain evidence="13">CHK183-6373</strain>
    </source>
</reference>
<dbReference type="EC" id="2.5.1.47" evidence="4"/>
<dbReference type="FunFam" id="3.40.50.1100:FF:000006">
    <property type="entry name" value="Cysteine synthase"/>
    <property type="match status" value="1"/>
</dbReference>
<organism evidence="13 14">
    <name type="scientific">Candidatus Ornithocaccomicrobium faecavium</name>
    <dbReference type="NCBI Taxonomy" id="2840890"/>
    <lineage>
        <taxon>Bacteria</taxon>
        <taxon>Bacillati</taxon>
        <taxon>Bacillota</taxon>
        <taxon>Clostridia</taxon>
        <taxon>Candidatus Ornithocaccomicrobium</taxon>
    </lineage>
</organism>
<dbReference type="CDD" id="cd01561">
    <property type="entry name" value="CBS_like"/>
    <property type="match status" value="1"/>
</dbReference>
<dbReference type="AlphaFoldDB" id="A0A9D1TC56"/>
<evidence type="ECO:0000313" key="14">
    <source>
        <dbReference type="Proteomes" id="UP000886884"/>
    </source>
</evidence>
<dbReference type="InterPro" id="IPR005859">
    <property type="entry name" value="CysK"/>
</dbReference>
<evidence type="ECO:0000256" key="9">
    <source>
        <dbReference type="ARBA" id="ARBA00047931"/>
    </source>
</evidence>
<evidence type="ECO:0000259" key="12">
    <source>
        <dbReference type="Pfam" id="PF00291"/>
    </source>
</evidence>
<keyword evidence="5" id="KW-0028">Amino-acid biosynthesis</keyword>
<keyword evidence="7 10" id="KW-0663">Pyridoxal phosphate</keyword>
<evidence type="ECO:0000313" key="13">
    <source>
        <dbReference type="EMBL" id="HIV27175.1"/>
    </source>
</evidence>
<proteinExistence type="inferred from homology"/>
<feature type="binding site" evidence="10">
    <location>
        <position position="254"/>
    </location>
    <ligand>
        <name>pyridoxal 5'-phosphate</name>
        <dbReference type="ChEBI" id="CHEBI:597326"/>
    </ligand>
</feature>
<feature type="binding site" evidence="10">
    <location>
        <begin position="166"/>
        <end position="170"/>
    </location>
    <ligand>
        <name>pyridoxal 5'-phosphate</name>
        <dbReference type="ChEBI" id="CHEBI:597326"/>
    </ligand>
</feature>
<dbReference type="NCBIfam" id="TIGR01139">
    <property type="entry name" value="cysK"/>
    <property type="match status" value="1"/>
</dbReference>
<sequence length="290" mass="30105">MSIAQLIGNTPVLEYAPRRFAKLEGFNPAGSSKDRVARSILLGAEKEGRLQPGGAIVEPTSGNTGIALAAIGAARGYRVILTMPDTMSVERQNLIRAYGGEVVLTPGEAGMQGAIDRAQALLGEIPGAILAGQFDNPLNPQAHFETTGPELARQIGDIAALVVCVGTGGTLTGTARYLKTLYPHLRAVAVEPAGSPVLSGGRSGAHKIQGIGAGFVPKTLDLSLVDQILTVTDEEAYEAVRAFRRATGLLVGISSGAALFAAGRVEVAGNIAVILPDSGERYLSVQDLWQ</sequence>
<evidence type="ECO:0000256" key="5">
    <source>
        <dbReference type="ARBA" id="ARBA00022605"/>
    </source>
</evidence>
<comment type="similarity">
    <text evidence="3">Belongs to the cysteine synthase/cystathionine beta-synthase family.</text>
</comment>
<dbReference type="EMBL" id="DVOT01000075">
    <property type="protein sequence ID" value="HIV27175.1"/>
    <property type="molecule type" value="Genomic_DNA"/>
</dbReference>
<evidence type="ECO:0000256" key="1">
    <source>
        <dbReference type="ARBA" id="ARBA00001933"/>
    </source>
</evidence>
<evidence type="ECO:0000256" key="2">
    <source>
        <dbReference type="ARBA" id="ARBA00004962"/>
    </source>
</evidence>
<dbReference type="InterPro" id="IPR050214">
    <property type="entry name" value="Cys_Synth/Cystath_Beta-Synth"/>
</dbReference>
<accession>A0A9D1TC56</accession>
<evidence type="ECO:0000256" key="4">
    <source>
        <dbReference type="ARBA" id="ARBA00012681"/>
    </source>
</evidence>
<dbReference type="InterPro" id="IPR005856">
    <property type="entry name" value="Cys_synth"/>
</dbReference>
<evidence type="ECO:0000256" key="8">
    <source>
        <dbReference type="ARBA" id="ARBA00023192"/>
    </source>
</evidence>
<feature type="modified residue" description="N6-(pyridoxal phosphate)lysine" evidence="11">
    <location>
        <position position="33"/>
    </location>
</feature>
<comment type="caution">
    <text evidence="13">The sequence shown here is derived from an EMBL/GenBank/DDBJ whole genome shotgun (WGS) entry which is preliminary data.</text>
</comment>
<comment type="pathway">
    <text evidence="2">Amino-acid biosynthesis; L-cysteine biosynthesis; L-cysteine from L-serine: step 2/2.</text>
</comment>
<dbReference type="NCBIfam" id="TIGR01136">
    <property type="entry name" value="cysKM"/>
    <property type="match status" value="1"/>
</dbReference>
<dbReference type="PANTHER" id="PTHR10314">
    <property type="entry name" value="CYSTATHIONINE BETA-SYNTHASE"/>
    <property type="match status" value="1"/>
</dbReference>
<dbReference type="SUPFAM" id="SSF53686">
    <property type="entry name" value="Tryptophan synthase beta subunit-like PLP-dependent enzymes"/>
    <property type="match status" value="1"/>
</dbReference>
<evidence type="ECO:0000256" key="10">
    <source>
        <dbReference type="PIRSR" id="PIRSR605856-50"/>
    </source>
</evidence>
<dbReference type="GO" id="GO:0004124">
    <property type="term" value="F:cysteine synthase activity"/>
    <property type="evidence" value="ECO:0007669"/>
    <property type="project" value="UniProtKB-EC"/>
</dbReference>
<feature type="domain" description="Tryptophan synthase beta chain-like PALP" evidence="12">
    <location>
        <begin position="4"/>
        <end position="276"/>
    </location>
</feature>
<name>A0A9D1TC56_9FIRM</name>
<evidence type="ECO:0000256" key="6">
    <source>
        <dbReference type="ARBA" id="ARBA00022679"/>
    </source>
</evidence>
<feature type="binding site" evidence="10">
    <location>
        <position position="63"/>
    </location>
    <ligand>
        <name>pyridoxal 5'-phosphate</name>
        <dbReference type="ChEBI" id="CHEBI:597326"/>
    </ligand>
</feature>